<dbReference type="KEGG" id="nno:NONO_c06620"/>
<feature type="domain" description="ABM" evidence="1">
    <location>
        <begin position="7"/>
        <end position="104"/>
    </location>
</feature>
<dbReference type="eggNOG" id="COG2329">
    <property type="taxonomic scope" value="Bacteria"/>
</dbReference>
<gene>
    <name evidence="2" type="ORF">NONO_c06620</name>
</gene>
<accession>W5T828</accession>
<sequence length="113" mass="12782">MADDEPITLINVFEVPADQVDELIEDWRERARIMSTKPGFRDFRLHRAVSGDSRFQLVNVARWDSAQALRAAVSDPEFRTRRAEAITTSPVLEQGANPATYRVVAEQVADPEK</sequence>
<dbReference type="PATRIC" id="fig|1415166.3.peg.672"/>
<name>W5T828_9NOCA</name>
<dbReference type="SUPFAM" id="SSF54909">
    <property type="entry name" value="Dimeric alpha+beta barrel"/>
    <property type="match status" value="1"/>
</dbReference>
<dbReference type="InterPro" id="IPR007138">
    <property type="entry name" value="ABM_dom"/>
</dbReference>
<dbReference type="AlphaFoldDB" id="W5T828"/>
<dbReference type="Pfam" id="PF03992">
    <property type="entry name" value="ABM"/>
    <property type="match status" value="1"/>
</dbReference>
<proteinExistence type="predicted"/>
<organism evidence="2 3">
    <name type="scientific">Nocardia nova SH22a</name>
    <dbReference type="NCBI Taxonomy" id="1415166"/>
    <lineage>
        <taxon>Bacteria</taxon>
        <taxon>Bacillati</taxon>
        <taxon>Actinomycetota</taxon>
        <taxon>Actinomycetes</taxon>
        <taxon>Mycobacteriales</taxon>
        <taxon>Nocardiaceae</taxon>
        <taxon>Nocardia</taxon>
    </lineage>
</organism>
<dbReference type="EMBL" id="CP006850">
    <property type="protein sequence ID" value="AHH15470.1"/>
    <property type="molecule type" value="Genomic_DNA"/>
</dbReference>
<reference evidence="2 3" key="1">
    <citation type="journal article" date="2014" name="Appl. Environ. Microbiol.">
        <title>Insights into the Microbial Degradation of Rubber and Gutta-Percha by Analysis of the Complete Genome of Nocardia nova SH22a.</title>
        <authorList>
            <person name="Luo Q."/>
            <person name="Hiessl S."/>
            <person name="Poehlein A."/>
            <person name="Daniel R."/>
            <person name="Steinbuchel A."/>
        </authorList>
    </citation>
    <scope>NUCLEOTIDE SEQUENCE [LARGE SCALE GENOMIC DNA]</scope>
    <source>
        <strain evidence="2">SH22a</strain>
    </source>
</reference>
<dbReference type="STRING" id="1415166.NONO_c06620"/>
<protein>
    <submittedName>
        <fullName evidence="2">Putative monooxygenase</fullName>
    </submittedName>
</protein>
<keyword evidence="2" id="KW-0503">Monooxygenase</keyword>
<dbReference type="InterPro" id="IPR011008">
    <property type="entry name" value="Dimeric_a/b-barrel"/>
</dbReference>
<dbReference type="Gene3D" id="3.30.70.100">
    <property type="match status" value="1"/>
</dbReference>
<evidence type="ECO:0000259" key="1">
    <source>
        <dbReference type="PROSITE" id="PS51725"/>
    </source>
</evidence>
<keyword evidence="3" id="KW-1185">Reference proteome</keyword>
<dbReference type="Proteomes" id="UP000019150">
    <property type="component" value="Chromosome"/>
</dbReference>
<evidence type="ECO:0000313" key="2">
    <source>
        <dbReference type="EMBL" id="AHH15470.1"/>
    </source>
</evidence>
<dbReference type="RefSeq" id="WP_202807959.1">
    <property type="nucleotide sequence ID" value="NZ_CP006850.1"/>
</dbReference>
<dbReference type="GO" id="GO:0004497">
    <property type="term" value="F:monooxygenase activity"/>
    <property type="evidence" value="ECO:0007669"/>
    <property type="project" value="UniProtKB-KW"/>
</dbReference>
<evidence type="ECO:0000313" key="3">
    <source>
        <dbReference type="Proteomes" id="UP000019150"/>
    </source>
</evidence>
<dbReference type="HOGENOM" id="CLU_127577_2_1_11"/>
<keyword evidence="2" id="KW-0560">Oxidoreductase</keyword>
<dbReference type="PROSITE" id="PS51725">
    <property type="entry name" value="ABM"/>
    <property type="match status" value="1"/>
</dbReference>